<protein>
    <submittedName>
        <fullName evidence="1">Uncharacterized protein</fullName>
    </submittedName>
</protein>
<dbReference type="EMBL" id="GBRH01184604">
    <property type="protein sequence ID" value="JAE13292.1"/>
    <property type="molecule type" value="Transcribed_RNA"/>
</dbReference>
<evidence type="ECO:0000313" key="1">
    <source>
        <dbReference type="EMBL" id="JAE13292.1"/>
    </source>
</evidence>
<sequence length="47" mass="5268">MNEVKSTNSVNVRSQNRSGLLTFRMAKPYWEQGKGTKEEKGIAILGL</sequence>
<name>A0A0A9FLR7_ARUDO</name>
<reference evidence="1" key="1">
    <citation type="submission" date="2014-09" db="EMBL/GenBank/DDBJ databases">
        <authorList>
            <person name="Magalhaes I.L.F."/>
            <person name="Oliveira U."/>
            <person name="Santos F.R."/>
            <person name="Vidigal T.H.D.A."/>
            <person name="Brescovit A.D."/>
            <person name="Santos A.J."/>
        </authorList>
    </citation>
    <scope>NUCLEOTIDE SEQUENCE</scope>
    <source>
        <tissue evidence="1">Shoot tissue taken approximately 20 cm above the soil surface</tissue>
    </source>
</reference>
<reference evidence="1" key="2">
    <citation type="journal article" date="2015" name="Data Brief">
        <title>Shoot transcriptome of the giant reed, Arundo donax.</title>
        <authorList>
            <person name="Barrero R.A."/>
            <person name="Guerrero F.D."/>
            <person name="Moolhuijzen P."/>
            <person name="Goolsby J.A."/>
            <person name="Tidwell J."/>
            <person name="Bellgard S.E."/>
            <person name="Bellgard M.I."/>
        </authorList>
    </citation>
    <scope>NUCLEOTIDE SEQUENCE</scope>
    <source>
        <tissue evidence="1">Shoot tissue taken approximately 20 cm above the soil surface</tissue>
    </source>
</reference>
<dbReference type="AlphaFoldDB" id="A0A0A9FLR7"/>
<proteinExistence type="predicted"/>
<accession>A0A0A9FLR7</accession>
<organism evidence="1">
    <name type="scientific">Arundo donax</name>
    <name type="common">Giant reed</name>
    <name type="synonym">Donax arundinaceus</name>
    <dbReference type="NCBI Taxonomy" id="35708"/>
    <lineage>
        <taxon>Eukaryota</taxon>
        <taxon>Viridiplantae</taxon>
        <taxon>Streptophyta</taxon>
        <taxon>Embryophyta</taxon>
        <taxon>Tracheophyta</taxon>
        <taxon>Spermatophyta</taxon>
        <taxon>Magnoliopsida</taxon>
        <taxon>Liliopsida</taxon>
        <taxon>Poales</taxon>
        <taxon>Poaceae</taxon>
        <taxon>PACMAD clade</taxon>
        <taxon>Arundinoideae</taxon>
        <taxon>Arundineae</taxon>
        <taxon>Arundo</taxon>
    </lineage>
</organism>